<evidence type="ECO:0000313" key="7">
    <source>
        <dbReference type="Proteomes" id="UP000199675"/>
    </source>
</evidence>
<sequence>MVYPAPLLSGQKTLLAMTFACSALFSTQTMAEPELAPSLDLPTSEGRVSLADLRGKVVLVDFWASWCGPCRQSFPWMNTLQEKYQNQGLEVVAVNLDQEAEAAAAFLSAIPADFTVAYDPDGVTPEAYGVMGMPSAYLIDREGRIHSQHIGFHIDRIDNYEAEIQSLLQAEATSN</sequence>
<accession>A0A1H3APB8</accession>
<protein>
    <submittedName>
        <fullName evidence="6">Thiol-disulfide isomerase or thioredoxin</fullName>
    </submittedName>
</protein>
<feature type="signal peptide" evidence="4">
    <location>
        <begin position="1"/>
        <end position="31"/>
    </location>
</feature>
<dbReference type="PROSITE" id="PS51352">
    <property type="entry name" value="THIOREDOXIN_2"/>
    <property type="match status" value="1"/>
</dbReference>
<evidence type="ECO:0000259" key="5">
    <source>
        <dbReference type="PROSITE" id="PS51352"/>
    </source>
</evidence>
<dbReference type="EMBL" id="FNNE01000008">
    <property type="protein sequence ID" value="SDX31542.1"/>
    <property type="molecule type" value="Genomic_DNA"/>
</dbReference>
<keyword evidence="6" id="KW-0413">Isomerase</keyword>
<evidence type="ECO:0000256" key="4">
    <source>
        <dbReference type="SAM" id="SignalP"/>
    </source>
</evidence>
<dbReference type="InterPro" id="IPR050553">
    <property type="entry name" value="Thioredoxin_ResA/DsbE_sf"/>
</dbReference>
<keyword evidence="3" id="KW-0676">Redox-active center</keyword>
<dbReference type="GO" id="GO:0016853">
    <property type="term" value="F:isomerase activity"/>
    <property type="evidence" value="ECO:0007669"/>
    <property type="project" value="UniProtKB-KW"/>
</dbReference>
<proteinExistence type="predicted"/>
<dbReference type="PANTHER" id="PTHR42852">
    <property type="entry name" value="THIOL:DISULFIDE INTERCHANGE PROTEIN DSBE"/>
    <property type="match status" value="1"/>
</dbReference>
<evidence type="ECO:0000256" key="2">
    <source>
        <dbReference type="ARBA" id="ARBA00022748"/>
    </source>
</evidence>
<keyword evidence="7" id="KW-1185">Reference proteome</keyword>
<keyword evidence="2" id="KW-0201">Cytochrome c-type biogenesis</keyword>
<gene>
    <name evidence="6" type="ORF">SAMN04487960_10849</name>
</gene>
<dbReference type="RefSeq" id="WP_245726029.1">
    <property type="nucleotide sequence ID" value="NZ_FNNE01000008.1"/>
</dbReference>
<dbReference type="Pfam" id="PF08534">
    <property type="entry name" value="Redoxin"/>
    <property type="match status" value="1"/>
</dbReference>
<dbReference type="GO" id="GO:0030313">
    <property type="term" value="C:cell envelope"/>
    <property type="evidence" value="ECO:0007669"/>
    <property type="project" value="UniProtKB-SubCell"/>
</dbReference>
<evidence type="ECO:0000313" key="6">
    <source>
        <dbReference type="EMBL" id="SDX31542.1"/>
    </source>
</evidence>
<organism evidence="6 7">
    <name type="scientific">Marinobacter mobilis</name>
    <dbReference type="NCBI Taxonomy" id="488533"/>
    <lineage>
        <taxon>Bacteria</taxon>
        <taxon>Pseudomonadati</taxon>
        <taxon>Pseudomonadota</taxon>
        <taxon>Gammaproteobacteria</taxon>
        <taxon>Pseudomonadales</taxon>
        <taxon>Marinobacteraceae</taxon>
        <taxon>Marinobacter</taxon>
    </lineage>
</organism>
<comment type="subcellular location">
    <subcellularLocation>
        <location evidence="1">Cell envelope</location>
    </subcellularLocation>
</comment>
<dbReference type="GO" id="GO:0015036">
    <property type="term" value="F:disulfide oxidoreductase activity"/>
    <property type="evidence" value="ECO:0007669"/>
    <property type="project" value="UniProtKB-ARBA"/>
</dbReference>
<dbReference type="Gene3D" id="3.40.30.10">
    <property type="entry name" value="Glutaredoxin"/>
    <property type="match status" value="1"/>
</dbReference>
<dbReference type="InterPro" id="IPR013740">
    <property type="entry name" value="Redoxin"/>
</dbReference>
<dbReference type="InterPro" id="IPR017937">
    <property type="entry name" value="Thioredoxin_CS"/>
</dbReference>
<dbReference type="InterPro" id="IPR013766">
    <property type="entry name" value="Thioredoxin_domain"/>
</dbReference>
<dbReference type="Proteomes" id="UP000199675">
    <property type="component" value="Unassembled WGS sequence"/>
</dbReference>
<feature type="chain" id="PRO_5011444748" evidence="4">
    <location>
        <begin position="32"/>
        <end position="175"/>
    </location>
</feature>
<dbReference type="AlphaFoldDB" id="A0A1H3APB8"/>
<dbReference type="GO" id="GO:0017004">
    <property type="term" value="P:cytochrome complex assembly"/>
    <property type="evidence" value="ECO:0007669"/>
    <property type="project" value="UniProtKB-KW"/>
</dbReference>
<dbReference type="STRING" id="488533.SAMN04487960_10849"/>
<dbReference type="PANTHER" id="PTHR42852:SF18">
    <property type="entry name" value="CHROMOSOME UNDETERMINED SCAFFOLD_47, WHOLE GENOME SHOTGUN SEQUENCE"/>
    <property type="match status" value="1"/>
</dbReference>
<reference evidence="6 7" key="1">
    <citation type="submission" date="2016-10" db="EMBL/GenBank/DDBJ databases">
        <authorList>
            <person name="de Groot N.N."/>
        </authorList>
    </citation>
    <scope>NUCLEOTIDE SEQUENCE [LARGE SCALE GENOMIC DNA]</scope>
    <source>
        <strain evidence="6 7">CGMCC 1.7059</strain>
    </source>
</reference>
<evidence type="ECO:0000256" key="1">
    <source>
        <dbReference type="ARBA" id="ARBA00004196"/>
    </source>
</evidence>
<dbReference type="SUPFAM" id="SSF52833">
    <property type="entry name" value="Thioredoxin-like"/>
    <property type="match status" value="1"/>
</dbReference>
<dbReference type="InterPro" id="IPR036249">
    <property type="entry name" value="Thioredoxin-like_sf"/>
</dbReference>
<evidence type="ECO:0000256" key="3">
    <source>
        <dbReference type="ARBA" id="ARBA00023284"/>
    </source>
</evidence>
<name>A0A1H3APB8_9GAMM</name>
<dbReference type="CDD" id="cd02966">
    <property type="entry name" value="TlpA_like_family"/>
    <property type="match status" value="1"/>
</dbReference>
<keyword evidence="4" id="KW-0732">Signal</keyword>
<feature type="domain" description="Thioredoxin" evidence="5">
    <location>
        <begin position="30"/>
        <end position="169"/>
    </location>
</feature>
<dbReference type="PROSITE" id="PS00194">
    <property type="entry name" value="THIOREDOXIN_1"/>
    <property type="match status" value="1"/>
</dbReference>